<protein>
    <submittedName>
        <fullName evidence="3">Uncharacterized protein</fullName>
    </submittedName>
</protein>
<feature type="compositionally biased region" description="Low complexity" evidence="1">
    <location>
        <begin position="582"/>
        <end position="615"/>
    </location>
</feature>
<feature type="region of interest" description="Disordered" evidence="1">
    <location>
        <begin position="158"/>
        <end position="771"/>
    </location>
</feature>
<evidence type="ECO:0000256" key="1">
    <source>
        <dbReference type="SAM" id="MobiDB-lite"/>
    </source>
</evidence>
<keyword evidence="2" id="KW-1133">Transmembrane helix</keyword>
<feature type="transmembrane region" description="Helical" evidence="2">
    <location>
        <begin position="12"/>
        <end position="33"/>
    </location>
</feature>
<feature type="transmembrane region" description="Helical" evidence="2">
    <location>
        <begin position="86"/>
        <end position="110"/>
    </location>
</feature>
<dbReference type="Proteomes" id="UP000674234">
    <property type="component" value="Unassembled WGS sequence"/>
</dbReference>
<dbReference type="EMBL" id="JAFCNB010000010">
    <property type="protein sequence ID" value="MBP2706041.1"/>
    <property type="molecule type" value="Genomic_DNA"/>
</dbReference>
<evidence type="ECO:0000313" key="4">
    <source>
        <dbReference type="Proteomes" id="UP000674234"/>
    </source>
</evidence>
<reference evidence="3" key="1">
    <citation type="submission" date="2021-02" db="EMBL/GenBank/DDBJ databases">
        <title>Draft genome sequence of Microbispora sp. RL4-1S isolated from rice leaves in Thailand.</title>
        <authorList>
            <person name="Muangham S."/>
            <person name="Duangmal K."/>
        </authorList>
    </citation>
    <scope>NUCLEOTIDE SEQUENCE</scope>
    <source>
        <strain evidence="3">RL4-1S</strain>
    </source>
</reference>
<feature type="transmembrane region" description="Helical" evidence="2">
    <location>
        <begin position="53"/>
        <end position="74"/>
    </location>
</feature>
<gene>
    <name evidence="3" type="ORF">JOL79_19720</name>
</gene>
<feature type="compositionally biased region" description="Low complexity" evidence="1">
    <location>
        <begin position="258"/>
        <end position="288"/>
    </location>
</feature>
<evidence type="ECO:0000313" key="3">
    <source>
        <dbReference type="EMBL" id="MBP2706041.1"/>
    </source>
</evidence>
<feature type="compositionally biased region" description="Low complexity" evidence="1">
    <location>
        <begin position="331"/>
        <end position="392"/>
    </location>
</feature>
<evidence type="ECO:0000256" key="2">
    <source>
        <dbReference type="SAM" id="Phobius"/>
    </source>
</evidence>
<accession>A0A940WS44</accession>
<feature type="compositionally biased region" description="Polar residues" evidence="1">
    <location>
        <begin position="237"/>
        <end position="257"/>
    </location>
</feature>
<keyword evidence="2" id="KW-0472">Membrane</keyword>
<feature type="compositionally biased region" description="Low complexity" evidence="1">
    <location>
        <begin position="169"/>
        <end position="179"/>
    </location>
</feature>
<dbReference type="AlphaFoldDB" id="A0A940WS44"/>
<comment type="caution">
    <text evidence="3">The sequence shown here is derived from an EMBL/GenBank/DDBJ whole genome shotgun (WGS) entry which is preliminary data.</text>
</comment>
<keyword evidence="4" id="KW-1185">Reference proteome</keyword>
<feature type="compositionally biased region" description="Low complexity" evidence="1">
    <location>
        <begin position="433"/>
        <end position="480"/>
    </location>
</feature>
<keyword evidence="2" id="KW-0812">Transmembrane</keyword>
<organism evidence="3 4">
    <name type="scientific">Microbispora oryzae</name>
    <dbReference type="NCBI Taxonomy" id="2806554"/>
    <lineage>
        <taxon>Bacteria</taxon>
        <taxon>Bacillati</taxon>
        <taxon>Actinomycetota</taxon>
        <taxon>Actinomycetes</taxon>
        <taxon>Streptosporangiales</taxon>
        <taxon>Streptosporangiaceae</taxon>
        <taxon>Microbispora</taxon>
    </lineage>
</organism>
<feature type="compositionally biased region" description="Low complexity" evidence="1">
    <location>
        <begin position="204"/>
        <end position="215"/>
    </location>
</feature>
<proteinExistence type="predicted"/>
<name>A0A940WS44_9ACTN</name>
<sequence length="771" mass="80924">MLKVDTVRLREPAAWLMVAVVATGTLVAVARLLTGTAGPLGGELTFGVRSAAALPTLASPVFTALAAGAVVLTGKVGDPTPRARQVALGAAAFLGLGTVFGVISLLGVLVGDLPAFRDRFESLITGIPMVGLAALGAIFALNSARALEASRTQGEILFGGGWNDPSPSPSSSYAPALPSGYAGAPNGQGYGQAPATDAYAENRPQPFGGQPAAQPYGDAAGQGPAPYGDPQGVAGQNGPTTGQNAPTGQNGQSTPTGQHVPPSQQHAQPPQPAGQPAAQPAGQNGVQGLPAAPAAEQQFGAEQYAQNQPPQSRPAHRQQQNHGQDQHGQDQHGQSQHGQSQYAQQQYGKDQYGQDQHGQEQYSQEQYSQEQYAQQQYGQGQYNQDQYSQDQYSQDRPREQYGAAEGDPYSSQPTYGTADAGSPAGHALPPAVPQAQPAPFQGASPASPQQWPAEPAAQAHQQPQVQQQGQNQPQGQPSLQNFQTGAHYQEAYPPSGYPAERPAQGYPADQHGVAAPAPYAGEQGQPASAYGQPPQGPVFDQYGYTGRPPEAAPYAHASYNSQNDHTFPPAPLPASLPPGEAAQYDQGQPYGQQSQQSQPGQPAQQPQQGTPYTGYSGASGAQFARHAAEPAGSGYDSGFDTSPVYEGAADPREQQLAQAYQQAQSYQQVGRPEQQTSPQDYPERYDNPLGHPQQTPGPYQPQAEAADSTLRFDPVAFAQDPLGDAGRREEAIDPTAIYAPDRSQAKYEEGSGTDQAAPRTEPNLPWYGSER</sequence>
<feature type="compositionally biased region" description="Low complexity" evidence="1">
    <location>
        <begin position="654"/>
        <end position="668"/>
    </location>
</feature>
<dbReference type="RefSeq" id="WP_210157312.1">
    <property type="nucleotide sequence ID" value="NZ_JAFCNB010000010.1"/>
</dbReference>